<feature type="compositionally biased region" description="Basic and acidic residues" evidence="3">
    <location>
        <begin position="386"/>
        <end position="433"/>
    </location>
</feature>
<proteinExistence type="predicted"/>
<evidence type="ECO:0000256" key="2">
    <source>
        <dbReference type="ARBA" id="ARBA00022737"/>
    </source>
</evidence>
<keyword evidence="4" id="KW-0808">Transferase</keyword>
<feature type="compositionally biased region" description="Low complexity" evidence="3">
    <location>
        <begin position="504"/>
        <end position="517"/>
    </location>
</feature>
<dbReference type="SUPFAM" id="SSF52058">
    <property type="entry name" value="L domain-like"/>
    <property type="match status" value="1"/>
</dbReference>
<dbReference type="EMBL" id="KE345044">
    <property type="protein sequence ID" value="EXB91239.1"/>
    <property type="molecule type" value="Genomic_DNA"/>
</dbReference>
<keyword evidence="4" id="KW-0418">Kinase</keyword>
<name>W9RSJ8_9ROSA</name>
<feature type="region of interest" description="Disordered" evidence="3">
    <location>
        <begin position="300"/>
        <end position="445"/>
    </location>
</feature>
<sequence length="528" mass="58316">MGNHLQHPATTTLHPPLMSFVSPGFAEERPLHSLAPTPMSPLSSDQVLKDNNTRDPSAIEALKLTHRALSDVSFLCDFKNLARLDLRLNKLTSLEGLKLCTNLKWLSVAENKLESLKGIEALSKLTVFNAGKNKLKSMEEVRSITSLCALILNDNEISSICGLDKMKHLNTLVLSKNPIGEIGDSLLKLKSITKNIGTSLKSCVELKELRLAHNDIKSLPAELVHNKDLQNLDLGYNVITRWSDLKVLDSFANLRSLNLQGNPIAANEKLVKKIGKILPNLCVFNSKPIEKYAKNEKGDKIVNDSSLGDKNLETQTEHKRDRIKKKDPIDPVMDEEMDANLNSVSDFDTKKKSKGKKLGSSDNALEVLTHEDEKRDEVKKKKSKHHLPDQSKIDKLENDPVSEKQPKQKSEVKNEKLQKRKGSFKDENDADAKKKAKKISTVRSSELDVIDESDALLAELLAANNTERPKYEEEKVIGNASQAMKSASGVVALSGKRKKAKSQGSGSVPELPPVVEVGLGGTSTWGDE</sequence>
<keyword evidence="2" id="KW-0677">Repeat</keyword>
<dbReference type="GO" id="GO:0016301">
    <property type="term" value="F:kinase activity"/>
    <property type="evidence" value="ECO:0007669"/>
    <property type="project" value="UniProtKB-KW"/>
</dbReference>
<evidence type="ECO:0000313" key="5">
    <source>
        <dbReference type="Proteomes" id="UP000030645"/>
    </source>
</evidence>
<feature type="compositionally biased region" description="Gly residues" evidence="3">
    <location>
        <begin position="518"/>
        <end position="528"/>
    </location>
</feature>
<dbReference type="InterPro" id="IPR001611">
    <property type="entry name" value="Leu-rich_rpt"/>
</dbReference>
<evidence type="ECO:0000313" key="4">
    <source>
        <dbReference type="EMBL" id="EXB91239.1"/>
    </source>
</evidence>
<reference evidence="5" key="1">
    <citation type="submission" date="2013-01" db="EMBL/GenBank/DDBJ databases">
        <title>Draft Genome Sequence of a Mulberry Tree, Morus notabilis C.K. Schneid.</title>
        <authorList>
            <person name="He N."/>
            <person name="Zhao S."/>
        </authorList>
    </citation>
    <scope>NUCLEOTIDE SEQUENCE</scope>
</reference>
<keyword evidence="5" id="KW-1185">Reference proteome</keyword>
<organism evidence="4 5">
    <name type="scientific">Morus notabilis</name>
    <dbReference type="NCBI Taxonomy" id="981085"/>
    <lineage>
        <taxon>Eukaryota</taxon>
        <taxon>Viridiplantae</taxon>
        <taxon>Streptophyta</taxon>
        <taxon>Embryophyta</taxon>
        <taxon>Tracheophyta</taxon>
        <taxon>Spermatophyta</taxon>
        <taxon>Magnoliopsida</taxon>
        <taxon>eudicotyledons</taxon>
        <taxon>Gunneridae</taxon>
        <taxon>Pentapetalae</taxon>
        <taxon>rosids</taxon>
        <taxon>fabids</taxon>
        <taxon>Rosales</taxon>
        <taxon>Moraceae</taxon>
        <taxon>Moreae</taxon>
        <taxon>Morus</taxon>
    </lineage>
</organism>
<dbReference type="eggNOG" id="KOG0531">
    <property type="taxonomic scope" value="Eukaryota"/>
</dbReference>
<protein>
    <submittedName>
        <fullName evidence="4">Leucine-rich repeat and guanylate kinase domain-containing protein</fullName>
    </submittedName>
</protein>
<feature type="region of interest" description="Disordered" evidence="3">
    <location>
        <begin position="495"/>
        <end position="528"/>
    </location>
</feature>
<accession>W9RSJ8</accession>
<dbReference type="PANTHER" id="PTHR46652">
    <property type="entry name" value="LEUCINE-RICH REPEAT AND IQ DOMAIN-CONTAINING PROTEIN 1-RELATED"/>
    <property type="match status" value="1"/>
</dbReference>
<dbReference type="InterPro" id="IPR050836">
    <property type="entry name" value="SDS22/Internalin_LRR"/>
</dbReference>
<feature type="compositionally biased region" description="Basic and acidic residues" evidence="3">
    <location>
        <begin position="368"/>
        <end position="379"/>
    </location>
</feature>
<evidence type="ECO:0000256" key="3">
    <source>
        <dbReference type="SAM" id="MobiDB-lite"/>
    </source>
</evidence>
<dbReference type="InterPro" id="IPR032675">
    <property type="entry name" value="LRR_dom_sf"/>
</dbReference>
<keyword evidence="1" id="KW-0433">Leucine-rich repeat</keyword>
<dbReference type="Gene3D" id="3.80.10.10">
    <property type="entry name" value="Ribonuclease Inhibitor"/>
    <property type="match status" value="3"/>
</dbReference>
<dbReference type="STRING" id="981085.W9RSJ8"/>
<dbReference type="SMART" id="SM00365">
    <property type="entry name" value="LRR_SD22"/>
    <property type="match status" value="5"/>
</dbReference>
<gene>
    <name evidence="4" type="ORF">L484_016309</name>
</gene>
<dbReference type="Pfam" id="PF13855">
    <property type="entry name" value="LRR_8"/>
    <property type="match status" value="1"/>
</dbReference>
<dbReference type="PROSITE" id="PS51450">
    <property type="entry name" value="LRR"/>
    <property type="match status" value="5"/>
</dbReference>
<dbReference type="PANTHER" id="PTHR46652:SF7">
    <property type="entry name" value="LEUCINE-RICH REPEAT AND IQ DOMAIN-CONTAINING PROTEIN 1"/>
    <property type="match status" value="1"/>
</dbReference>
<feature type="compositionally biased region" description="Basic and acidic residues" evidence="3">
    <location>
        <begin position="310"/>
        <end position="329"/>
    </location>
</feature>
<dbReference type="AlphaFoldDB" id="W9RSJ8"/>
<evidence type="ECO:0000256" key="1">
    <source>
        <dbReference type="ARBA" id="ARBA00022614"/>
    </source>
</evidence>
<dbReference type="Proteomes" id="UP000030645">
    <property type="component" value="Unassembled WGS sequence"/>
</dbReference>